<accession>A0ABW7AMJ3</accession>
<evidence type="ECO:0000259" key="1">
    <source>
        <dbReference type="Pfam" id="PF00174"/>
    </source>
</evidence>
<gene>
    <name evidence="2" type="ORF">ACFLIM_35960</name>
</gene>
<dbReference type="InterPro" id="IPR000572">
    <property type="entry name" value="OxRdtase_Mopterin-bd_dom"/>
</dbReference>
<evidence type="ECO:0000313" key="3">
    <source>
        <dbReference type="Proteomes" id="UP001603978"/>
    </source>
</evidence>
<dbReference type="EMBL" id="JBICRM010000029">
    <property type="protein sequence ID" value="MFG1708610.1"/>
    <property type="molecule type" value="Genomic_DNA"/>
</dbReference>
<name>A0ABW7AMJ3_9ACTN</name>
<keyword evidence="3" id="KW-1185">Reference proteome</keyword>
<organism evidence="2 3">
    <name type="scientific">Nonomuraea marmarensis</name>
    <dbReference type="NCBI Taxonomy" id="3351344"/>
    <lineage>
        <taxon>Bacteria</taxon>
        <taxon>Bacillati</taxon>
        <taxon>Actinomycetota</taxon>
        <taxon>Actinomycetes</taxon>
        <taxon>Streptosporangiales</taxon>
        <taxon>Streptosporangiaceae</taxon>
        <taxon>Nonomuraea</taxon>
    </lineage>
</organism>
<evidence type="ECO:0000313" key="2">
    <source>
        <dbReference type="EMBL" id="MFG1708610.1"/>
    </source>
</evidence>
<reference evidence="2 3" key="1">
    <citation type="submission" date="2024-10" db="EMBL/GenBank/DDBJ databases">
        <authorList>
            <person name="Topkara A.R."/>
            <person name="Saygin H."/>
        </authorList>
    </citation>
    <scope>NUCLEOTIDE SEQUENCE [LARGE SCALE GENOMIC DNA]</scope>
    <source>
        <strain evidence="2 3">M3C6</strain>
    </source>
</reference>
<dbReference type="RefSeq" id="WP_393172915.1">
    <property type="nucleotide sequence ID" value="NZ_JBICRM010000029.1"/>
</dbReference>
<dbReference type="Pfam" id="PF00174">
    <property type="entry name" value="Oxidored_molyb"/>
    <property type="match status" value="1"/>
</dbReference>
<comment type="caution">
    <text evidence="2">The sequence shown here is derived from an EMBL/GenBank/DDBJ whole genome shotgun (WGS) entry which is preliminary data.</text>
</comment>
<feature type="domain" description="Oxidoreductase molybdopterin-binding" evidence="1">
    <location>
        <begin position="1"/>
        <end position="40"/>
    </location>
</feature>
<protein>
    <submittedName>
        <fullName evidence="2">Molybdopterin-dependent oxidoreductase</fullName>
    </submittedName>
</protein>
<dbReference type="Gene3D" id="3.90.420.10">
    <property type="entry name" value="Oxidoreductase, molybdopterin-binding domain"/>
    <property type="match status" value="1"/>
</dbReference>
<dbReference type="InterPro" id="IPR036374">
    <property type="entry name" value="OxRdtase_Mopterin-bd_sf"/>
</dbReference>
<sequence>MLVLKINGRTLDADHGYPVRLIAPNRPGVMQTKWVAAVRVA</sequence>
<proteinExistence type="predicted"/>
<dbReference type="SUPFAM" id="SSF56524">
    <property type="entry name" value="Oxidoreductase molybdopterin-binding domain"/>
    <property type="match status" value="1"/>
</dbReference>
<dbReference type="Proteomes" id="UP001603978">
    <property type="component" value="Unassembled WGS sequence"/>
</dbReference>